<evidence type="ECO:0000313" key="2">
    <source>
        <dbReference type="EMBL" id="CAD8118302.1"/>
    </source>
</evidence>
<dbReference type="EMBL" id="CAJJDM010000242">
    <property type="protein sequence ID" value="CAD8118302.1"/>
    <property type="molecule type" value="Genomic_DNA"/>
</dbReference>
<dbReference type="PROSITE" id="PS00678">
    <property type="entry name" value="WD_REPEATS_1"/>
    <property type="match status" value="2"/>
</dbReference>
<dbReference type="InterPro" id="IPR019775">
    <property type="entry name" value="WD40_repeat_CS"/>
</dbReference>
<evidence type="ECO:0000313" key="3">
    <source>
        <dbReference type="Proteomes" id="UP000688137"/>
    </source>
</evidence>
<feature type="repeat" description="WD" evidence="1">
    <location>
        <begin position="105"/>
        <end position="128"/>
    </location>
</feature>
<dbReference type="PROSITE" id="PS50294">
    <property type="entry name" value="WD_REPEATS_REGION"/>
    <property type="match status" value="1"/>
</dbReference>
<dbReference type="Proteomes" id="UP000688137">
    <property type="component" value="Unassembled WGS sequence"/>
</dbReference>
<dbReference type="PANTHER" id="PTHR19879:SF9">
    <property type="entry name" value="TRANSCRIPTION INITIATION FACTOR TFIID SUBUNIT 5"/>
    <property type="match status" value="1"/>
</dbReference>
<dbReference type="OMA" id="CIACACT"/>
<name>A0A8S1QT16_PARPR</name>
<accession>A0A8S1QT16</accession>
<organism evidence="2 3">
    <name type="scientific">Paramecium primaurelia</name>
    <dbReference type="NCBI Taxonomy" id="5886"/>
    <lineage>
        <taxon>Eukaryota</taxon>
        <taxon>Sar</taxon>
        <taxon>Alveolata</taxon>
        <taxon>Ciliophora</taxon>
        <taxon>Intramacronucleata</taxon>
        <taxon>Oligohymenophorea</taxon>
        <taxon>Peniculida</taxon>
        <taxon>Parameciidae</taxon>
        <taxon>Paramecium</taxon>
    </lineage>
</organism>
<protein>
    <submittedName>
        <fullName evidence="2">Uncharacterized protein</fullName>
    </submittedName>
</protein>
<feature type="repeat" description="WD" evidence="1">
    <location>
        <begin position="33"/>
        <end position="62"/>
    </location>
</feature>
<evidence type="ECO:0000256" key="1">
    <source>
        <dbReference type="PROSITE-ProRule" id="PRU00221"/>
    </source>
</evidence>
<dbReference type="PANTHER" id="PTHR19879">
    <property type="entry name" value="TRANSCRIPTION INITIATION FACTOR TFIID"/>
    <property type="match status" value="1"/>
</dbReference>
<feature type="repeat" description="WD" evidence="1">
    <location>
        <begin position="63"/>
        <end position="104"/>
    </location>
</feature>
<dbReference type="InterPro" id="IPR001680">
    <property type="entry name" value="WD40_rpt"/>
</dbReference>
<comment type="caution">
    <text evidence="2">The sequence shown here is derived from an EMBL/GenBank/DDBJ whole genome shotgun (WGS) entry which is preliminary data.</text>
</comment>
<dbReference type="PROSITE" id="PS50082">
    <property type="entry name" value="WD_REPEATS_2"/>
    <property type="match status" value="3"/>
</dbReference>
<dbReference type="AlphaFoldDB" id="A0A8S1QT16"/>
<proteinExistence type="predicted"/>
<keyword evidence="1" id="KW-0853">WD repeat</keyword>
<reference evidence="2" key="1">
    <citation type="submission" date="2021-01" db="EMBL/GenBank/DDBJ databases">
        <authorList>
            <consortium name="Genoscope - CEA"/>
            <person name="William W."/>
        </authorList>
    </citation>
    <scope>NUCLEOTIDE SEQUENCE</scope>
</reference>
<gene>
    <name evidence="2" type="ORF">PPRIM_AZ9-3.1.T2330004</name>
</gene>
<keyword evidence="3" id="KW-1185">Reference proteome</keyword>
<dbReference type="SMART" id="SM00320">
    <property type="entry name" value="WD40"/>
    <property type="match status" value="3"/>
</dbReference>
<dbReference type="Pfam" id="PF00400">
    <property type="entry name" value="WD40"/>
    <property type="match status" value="3"/>
</dbReference>
<sequence>MEQYQLIVNGEIQKFLNQIIYMVMVIKQDQFYFSSDKNTLASGSADKSIGLWDVKTGQQKAKLKIHRGSAWSVCFSPNGKVLASGDGNGSVILWDTKTRKKRAKLDGHRKTVYSVCFSPDGKTLASGSDIPQTDRLIITPRSQCISIRRETE</sequence>